<dbReference type="PANTHER" id="PTHR43022:SF1">
    <property type="entry name" value="PROTEIN SMF"/>
    <property type="match status" value="1"/>
</dbReference>
<comment type="caution">
    <text evidence="3">The sequence shown here is derived from an EMBL/GenBank/DDBJ whole genome shotgun (WGS) entry which is preliminary data.</text>
</comment>
<accession>A0ABS2MU42</accession>
<reference evidence="3 4" key="1">
    <citation type="submission" date="2021-01" db="EMBL/GenBank/DDBJ databases">
        <title>Genomic Encyclopedia of Type Strains, Phase IV (KMG-IV): sequencing the most valuable type-strain genomes for metagenomic binning, comparative biology and taxonomic classification.</title>
        <authorList>
            <person name="Goeker M."/>
        </authorList>
    </citation>
    <scope>NUCLEOTIDE SEQUENCE [LARGE SCALE GENOMIC DNA]</scope>
    <source>
        <strain evidence="3 4">DSM 24436</strain>
    </source>
</reference>
<dbReference type="Proteomes" id="UP000767854">
    <property type="component" value="Unassembled WGS sequence"/>
</dbReference>
<protein>
    <submittedName>
        <fullName evidence="3">DNA processing protein</fullName>
    </submittedName>
</protein>
<organism evidence="3 4">
    <name type="scientific">Fusibacter tunisiensis</name>
    <dbReference type="NCBI Taxonomy" id="1008308"/>
    <lineage>
        <taxon>Bacteria</taxon>
        <taxon>Bacillati</taxon>
        <taxon>Bacillota</taxon>
        <taxon>Clostridia</taxon>
        <taxon>Eubacteriales</taxon>
        <taxon>Eubacteriales Family XII. Incertae Sedis</taxon>
        <taxon>Fusibacter</taxon>
    </lineage>
</organism>
<dbReference type="SUPFAM" id="SSF102405">
    <property type="entry name" value="MCP/YpsA-like"/>
    <property type="match status" value="1"/>
</dbReference>
<dbReference type="InterPro" id="IPR003488">
    <property type="entry name" value="DprA"/>
</dbReference>
<proteinExistence type="inferred from homology"/>
<comment type="similarity">
    <text evidence="1">Belongs to the DprA/Smf family.</text>
</comment>
<evidence type="ECO:0000313" key="4">
    <source>
        <dbReference type="Proteomes" id="UP000767854"/>
    </source>
</evidence>
<dbReference type="RefSeq" id="WP_204665297.1">
    <property type="nucleotide sequence ID" value="NZ_JAFBDT010000034.1"/>
</dbReference>
<dbReference type="EMBL" id="JAFBDT010000034">
    <property type="protein sequence ID" value="MBM7562870.1"/>
    <property type="molecule type" value="Genomic_DNA"/>
</dbReference>
<dbReference type="InterPro" id="IPR057666">
    <property type="entry name" value="DrpA_SLOG"/>
</dbReference>
<dbReference type="Pfam" id="PF02481">
    <property type="entry name" value="DNA_processg_A"/>
    <property type="match status" value="1"/>
</dbReference>
<gene>
    <name evidence="3" type="ORF">JOC49_002443</name>
</gene>
<name>A0ABS2MU42_9FIRM</name>
<feature type="domain" description="Smf/DprA SLOG" evidence="2">
    <location>
        <begin position="65"/>
        <end position="258"/>
    </location>
</feature>
<sequence length="311" mass="35145">MRYSEIALKVLAAKECGIIKTNAQFWRNYADEEKFCDLVLNDERVKHISENLLTELNLVNGDEGIICAFDDEFPIINRKVIRNGDKPFLLFYKGDLSLLSNLNQNVAVIGLVDPNNDITIRETDIIKKLVSNGLVIVSGLAKGCDTTAHKVCLENNGKTIAILPSQLSQVYPSENRELAEEIVEKGGLLLSEYYKDSTSRYEAINRFIERDRLQAMFSKAIVMIASYRKGEGDSGSRHAMEAAMKYETERYVMYNSKTDESNLQFGLNRDLVNINSVKIITTNSIDEIRAMNNPNLYSNKHSSSIEQLKLL</sequence>
<dbReference type="PANTHER" id="PTHR43022">
    <property type="entry name" value="PROTEIN SMF"/>
    <property type="match status" value="1"/>
</dbReference>
<evidence type="ECO:0000256" key="1">
    <source>
        <dbReference type="ARBA" id="ARBA00006525"/>
    </source>
</evidence>
<evidence type="ECO:0000313" key="3">
    <source>
        <dbReference type="EMBL" id="MBM7562870.1"/>
    </source>
</evidence>
<keyword evidence="4" id="KW-1185">Reference proteome</keyword>
<dbReference type="Gene3D" id="3.40.50.450">
    <property type="match status" value="1"/>
</dbReference>
<evidence type="ECO:0000259" key="2">
    <source>
        <dbReference type="Pfam" id="PF02481"/>
    </source>
</evidence>